<dbReference type="Pfam" id="PF13715">
    <property type="entry name" value="CarbopepD_reg_2"/>
    <property type="match status" value="1"/>
</dbReference>
<feature type="signal peptide" evidence="5">
    <location>
        <begin position="1"/>
        <end position="19"/>
    </location>
</feature>
<evidence type="ECO:0000313" key="8">
    <source>
        <dbReference type="Proteomes" id="UP000323720"/>
    </source>
</evidence>
<accession>A0A5D0R653</accession>
<keyword evidence="3 5" id="KW-0732">Signal</keyword>
<gene>
    <name evidence="7" type="ORF">ES674_12480</name>
</gene>
<feature type="domain" description="VWFA" evidence="6">
    <location>
        <begin position="285"/>
        <end position="469"/>
    </location>
</feature>
<dbReference type="PANTHER" id="PTHR47763:SF1">
    <property type="entry name" value="DUF659 DOMAIN-CONTAINING PROTEIN"/>
    <property type="match status" value="1"/>
</dbReference>
<comment type="caution">
    <text evidence="7">The sequence shown here is derived from an EMBL/GenBank/DDBJ whole genome shotgun (WGS) entry which is preliminary data.</text>
</comment>
<dbReference type="Gene3D" id="3.40.50.410">
    <property type="entry name" value="von Willebrand factor, type A domain"/>
    <property type="match status" value="1"/>
</dbReference>
<dbReference type="SUPFAM" id="SSF53300">
    <property type="entry name" value="vWA-like"/>
    <property type="match status" value="1"/>
</dbReference>
<reference evidence="7 8" key="1">
    <citation type="submission" date="2019-08" db="EMBL/GenBank/DDBJ databases">
        <title>Genomes of Antarctic Bizionia species.</title>
        <authorList>
            <person name="Bowman J.P."/>
        </authorList>
    </citation>
    <scope>NUCLEOTIDE SEQUENCE [LARGE SCALE GENOMIC DNA]</scope>
    <source>
        <strain evidence="7 8">ADA-4</strain>
    </source>
</reference>
<dbReference type="Gene3D" id="2.60.40.1120">
    <property type="entry name" value="Carboxypeptidase-like, regulatory domain"/>
    <property type="match status" value="1"/>
</dbReference>
<feature type="region of interest" description="Disordered" evidence="4">
    <location>
        <begin position="132"/>
        <end position="156"/>
    </location>
</feature>
<dbReference type="PROSITE" id="PS50234">
    <property type="entry name" value="VWFA"/>
    <property type="match status" value="1"/>
</dbReference>
<dbReference type="InterPro" id="IPR056861">
    <property type="entry name" value="HMCN1-like_VWA"/>
</dbReference>
<dbReference type="InterPro" id="IPR008969">
    <property type="entry name" value="CarboxyPept-like_regulatory"/>
</dbReference>
<dbReference type="GO" id="GO:0005737">
    <property type="term" value="C:cytoplasm"/>
    <property type="evidence" value="ECO:0007669"/>
    <property type="project" value="TreeGrafter"/>
</dbReference>
<dbReference type="Proteomes" id="UP000323720">
    <property type="component" value="Unassembled WGS sequence"/>
</dbReference>
<evidence type="ECO:0000256" key="3">
    <source>
        <dbReference type="ARBA" id="ARBA00022729"/>
    </source>
</evidence>
<dbReference type="InterPro" id="IPR002035">
    <property type="entry name" value="VWF_A"/>
</dbReference>
<protein>
    <submittedName>
        <fullName evidence="7">VWA domain-containing protein</fullName>
    </submittedName>
</protein>
<proteinExistence type="predicted"/>
<dbReference type="EMBL" id="VSKK01000003">
    <property type="protein sequence ID" value="TYB76395.1"/>
    <property type="molecule type" value="Genomic_DNA"/>
</dbReference>
<dbReference type="PANTHER" id="PTHR47763">
    <property type="entry name" value="ALPHA-PROTEIN KINASE VWKA"/>
    <property type="match status" value="1"/>
</dbReference>
<dbReference type="SMART" id="SM00327">
    <property type="entry name" value="VWA"/>
    <property type="match status" value="1"/>
</dbReference>
<organism evidence="7 8">
    <name type="scientific">Bizionia myxarmorum</name>
    <dbReference type="NCBI Taxonomy" id="291186"/>
    <lineage>
        <taxon>Bacteria</taxon>
        <taxon>Pseudomonadati</taxon>
        <taxon>Bacteroidota</taxon>
        <taxon>Flavobacteriia</taxon>
        <taxon>Flavobacteriales</taxon>
        <taxon>Flavobacteriaceae</taxon>
        <taxon>Bizionia</taxon>
    </lineage>
</organism>
<sequence length="490" mass="54675">MKNLLLFVFVAFISLQVNAQLQTISGTISDENGLPLPGVNVMIKDTLGGIQTNFDGFYSIQAKEGAVIVFAFIGYKTENRKVEKKSTSFSFSMQVDSEALEEVIVSALGIKRRDVADRSASSKVYNAEELTHYSNPSLDGGSSEKEAPNYEPQSGQLTAGEINDIEKWDAWLKALKSNDFKKIQENWKFSLENKVDVSVSNSKKQPLNNVSVSLYDENNSLIMKGRTDIYGKIVLFKDLEVNCQSAYYIVQTIQNDNVIGKKITSKMNAVSFILNNESSTTNNVDIMFTIDATGSMGDEIDYLKSELKNIISRLDKSIQQKRVALTFYRDRGDEYVVRNFDFTTDINAVQTFLANQNANGGGDYEEAVEEALKVSLAQAWETDSKAKIMFLLLDAPPHFTEAIVKTIKEQIKIAQEKGIKIIPIVASDANKNVEFLMRFFSVSTNGTYVFLTDDSGIGNSHMKPTTDDFKVEKLNDLIVRLIEKYSGVTS</sequence>
<dbReference type="OrthoDB" id="9805121at2"/>
<evidence type="ECO:0000256" key="4">
    <source>
        <dbReference type="SAM" id="MobiDB-lite"/>
    </source>
</evidence>
<dbReference type="InterPro" id="IPR036465">
    <property type="entry name" value="vWFA_dom_sf"/>
</dbReference>
<evidence type="ECO:0000256" key="2">
    <source>
        <dbReference type="ARBA" id="ARBA00022525"/>
    </source>
</evidence>
<dbReference type="Pfam" id="PF25106">
    <property type="entry name" value="VWA_4"/>
    <property type="match status" value="1"/>
</dbReference>
<dbReference type="CDD" id="cd00198">
    <property type="entry name" value="vWFA"/>
    <property type="match status" value="1"/>
</dbReference>
<keyword evidence="2" id="KW-0964">Secreted</keyword>
<evidence type="ECO:0000256" key="1">
    <source>
        <dbReference type="ARBA" id="ARBA00004613"/>
    </source>
</evidence>
<dbReference type="GO" id="GO:0004674">
    <property type="term" value="F:protein serine/threonine kinase activity"/>
    <property type="evidence" value="ECO:0007669"/>
    <property type="project" value="TreeGrafter"/>
</dbReference>
<dbReference type="AlphaFoldDB" id="A0A5D0R653"/>
<name>A0A5D0R653_9FLAO</name>
<feature type="chain" id="PRO_5022879507" evidence="5">
    <location>
        <begin position="20"/>
        <end position="490"/>
    </location>
</feature>
<evidence type="ECO:0000259" key="6">
    <source>
        <dbReference type="PROSITE" id="PS50234"/>
    </source>
</evidence>
<comment type="subcellular location">
    <subcellularLocation>
        <location evidence="1">Secreted</location>
    </subcellularLocation>
</comment>
<evidence type="ECO:0000256" key="5">
    <source>
        <dbReference type="SAM" id="SignalP"/>
    </source>
</evidence>
<keyword evidence="8" id="KW-1185">Reference proteome</keyword>
<dbReference type="RefSeq" id="WP_148404458.1">
    <property type="nucleotide sequence ID" value="NZ_VSKK01000003.1"/>
</dbReference>
<dbReference type="SUPFAM" id="SSF49464">
    <property type="entry name" value="Carboxypeptidase regulatory domain-like"/>
    <property type="match status" value="1"/>
</dbReference>
<dbReference type="InterPro" id="IPR052969">
    <property type="entry name" value="Thr-specific_kinase-like"/>
</dbReference>
<evidence type="ECO:0000313" key="7">
    <source>
        <dbReference type="EMBL" id="TYB76395.1"/>
    </source>
</evidence>